<feature type="domain" description="Alpha/beta hydrolase fold-3" evidence="2">
    <location>
        <begin position="96"/>
        <end position="301"/>
    </location>
</feature>
<reference evidence="4" key="1">
    <citation type="submission" date="2016-10" db="EMBL/GenBank/DDBJ databases">
        <authorList>
            <person name="Varghese N."/>
            <person name="Submissions S."/>
        </authorList>
    </citation>
    <scope>NUCLEOTIDE SEQUENCE [LARGE SCALE GENOMIC DNA]</scope>
    <source>
        <strain evidence="4">DSM 45421</strain>
    </source>
</reference>
<evidence type="ECO:0000259" key="2">
    <source>
        <dbReference type="Pfam" id="PF07859"/>
    </source>
</evidence>
<dbReference type="Proteomes" id="UP000199416">
    <property type="component" value="Unassembled WGS sequence"/>
</dbReference>
<keyword evidence="1" id="KW-0378">Hydrolase</keyword>
<sequence>MSSSTPRRLATAAALAALTTAVARRARTVRAVPPELRTRGLWLPLGIGSRTELRLARRVFLGPTAAVEGVEVVRQDVPGGQDVLVHRPAEPTGGALLWVHGGGTVVGRPEGDADLCSRMARDLGVVVVAARYRLAPEHPFPAALDDLAAALRHLHATAADLGVDPARVAVGGASAGGGLAAALAQRAHDEGVPVAFQLLVYPMLDDRTALRGSPGRRGRLVWTPRSNTWAWAAYLGHPPRADEPRPYAVPARRLDLSGLPPAWIGVGDLDLFHDEDVAYARRLASAGVPVQLHLEPGMYHAAEVELHTSAPAMRAFQQRVFDALAAGLGTAARTATATARATGSATPAA</sequence>
<dbReference type="STRING" id="1190417.SAMN05660690_4383"/>
<dbReference type="Pfam" id="PF07859">
    <property type="entry name" value="Abhydrolase_3"/>
    <property type="match status" value="1"/>
</dbReference>
<gene>
    <name evidence="3" type="ORF">SAMN05660690_4383</name>
</gene>
<dbReference type="GO" id="GO:0016787">
    <property type="term" value="F:hydrolase activity"/>
    <property type="evidence" value="ECO:0007669"/>
    <property type="project" value="UniProtKB-KW"/>
</dbReference>
<evidence type="ECO:0000256" key="1">
    <source>
        <dbReference type="ARBA" id="ARBA00022801"/>
    </source>
</evidence>
<dbReference type="InterPro" id="IPR029058">
    <property type="entry name" value="AB_hydrolase_fold"/>
</dbReference>
<dbReference type="EMBL" id="FMZF01000008">
    <property type="protein sequence ID" value="SDD49742.1"/>
    <property type="molecule type" value="Genomic_DNA"/>
</dbReference>
<dbReference type="RefSeq" id="WP_217637314.1">
    <property type="nucleotide sequence ID" value="NZ_FMZF01000008.1"/>
</dbReference>
<evidence type="ECO:0000313" key="4">
    <source>
        <dbReference type="Proteomes" id="UP000199416"/>
    </source>
</evidence>
<dbReference type="InterPro" id="IPR050300">
    <property type="entry name" value="GDXG_lipolytic_enzyme"/>
</dbReference>
<dbReference type="InterPro" id="IPR013094">
    <property type="entry name" value="AB_hydrolase_3"/>
</dbReference>
<name>A0A1G6V833_9ACTN</name>
<organism evidence="3 4">
    <name type="scientific">Geodermatophilus telluris</name>
    <dbReference type="NCBI Taxonomy" id="1190417"/>
    <lineage>
        <taxon>Bacteria</taxon>
        <taxon>Bacillati</taxon>
        <taxon>Actinomycetota</taxon>
        <taxon>Actinomycetes</taxon>
        <taxon>Geodermatophilales</taxon>
        <taxon>Geodermatophilaceae</taxon>
        <taxon>Geodermatophilus</taxon>
    </lineage>
</organism>
<proteinExistence type="predicted"/>
<protein>
    <submittedName>
        <fullName evidence="3">Acetyl esterase/lipase</fullName>
    </submittedName>
</protein>
<keyword evidence="4" id="KW-1185">Reference proteome</keyword>
<dbReference type="SUPFAM" id="SSF53474">
    <property type="entry name" value="alpha/beta-Hydrolases"/>
    <property type="match status" value="1"/>
</dbReference>
<dbReference type="Gene3D" id="3.40.50.1820">
    <property type="entry name" value="alpha/beta hydrolase"/>
    <property type="match status" value="1"/>
</dbReference>
<evidence type="ECO:0000313" key="3">
    <source>
        <dbReference type="EMBL" id="SDD49742.1"/>
    </source>
</evidence>
<dbReference type="AlphaFoldDB" id="A0A1G6V833"/>
<accession>A0A1G6V833</accession>
<dbReference type="PANTHER" id="PTHR48081:SF8">
    <property type="entry name" value="ALPHA_BETA HYDROLASE FOLD-3 DOMAIN-CONTAINING PROTEIN-RELATED"/>
    <property type="match status" value="1"/>
</dbReference>
<dbReference type="PANTHER" id="PTHR48081">
    <property type="entry name" value="AB HYDROLASE SUPERFAMILY PROTEIN C4A8.06C"/>
    <property type="match status" value="1"/>
</dbReference>